<dbReference type="SUPFAM" id="SSF53187">
    <property type="entry name" value="Zn-dependent exopeptidases"/>
    <property type="match status" value="1"/>
</dbReference>
<dbReference type="Pfam" id="PF05013">
    <property type="entry name" value="FGase"/>
    <property type="match status" value="1"/>
</dbReference>
<dbReference type="Gene3D" id="3.40.630.40">
    <property type="entry name" value="Zn-dependent exopeptidases"/>
    <property type="match status" value="1"/>
</dbReference>
<dbReference type="Proteomes" id="UP000509478">
    <property type="component" value="Chromosome"/>
</dbReference>
<dbReference type="KEGG" id="nue:C5F50_06780"/>
<gene>
    <name evidence="1" type="ORF">C5F50_06780</name>
</gene>
<dbReference type="AlphaFoldDB" id="A0A7D5M4A0"/>
<name>A0A7D5M4A0_9ARCH</name>
<dbReference type="EMBL" id="CP026995">
    <property type="protein sequence ID" value="QLH06814.1"/>
    <property type="molecule type" value="Genomic_DNA"/>
</dbReference>
<dbReference type="OrthoDB" id="117578at2157"/>
<proteinExistence type="predicted"/>
<dbReference type="GO" id="GO:0016787">
    <property type="term" value="F:hydrolase activity"/>
    <property type="evidence" value="ECO:0007669"/>
    <property type="project" value="UniProtKB-KW"/>
</dbReference>
<dbReference type="InterPro" id="IPR007709">
    <property type="entry name" value="N-FG_amidohydro"/>
</dbReference>
<protein>
    <submittedName>
        <fullName evidence="1">N-formylglutamate amidohydrolase</fullName>
    </submittedName>
</protein>
<dbReference type="GeneID" id="56067786"/>
<organism evidence="1 2">
    <name type="scientific">Nitrosopumilus ureiphilus</name>
    <dbReference type="NCBI Taxonomy" id="1470067"/>
    <lineage>
        <taxon>Archaea</taxon>
        <taxon>Nitrososphaerota</taxon>
        <taxon>Nitrososphaeria</taxon>
        <taxon>Nitrosopumilales</taxon>
        <taxon>Nitrosopumilaceae</taxon>
        <taxon>Nitrosopumilus</taxon>
    </lineage>
</organism>
<keyword evidence="2" id="KW-1185">Reference proteome</keyword>
<dbReference type="RefSeq" id="WP_179372945.1">
    <property type="nucleotide sequence ID" value="NZ_CP026995.1"/>
</dbReference>
<evidence type="ECO:0000313" key="2">
    <source>
        <dbReference type="Proteomes" id="UP000509478"/>
    </source>
</evidence>
<keyword evidence="1" id="KW-0378">Hydrolase</keyword>
<sequence>MKLEKLPVLLSIPHGGRKKPVELDGHLCITNKDLFDDSDPFVIEMYDLGDKVQRVIKSNIARAFVDLNRSQDDLPPANPDGVIKSTTCYKKPIYHERKEPDDSLRTLLLELYYLPYHNSIQKSLKELELRLCLDCHSMASVAPGISPDAKNNKRPKFCLSNNDGQAASQEMMELLALSISESYGIERNDISLNDPFHGGHITKTYGNNPVPWIQVEMNRNLYLTDPWFDKETLSVVPTHLQKLNNQFENTLNLFFKKFDGADSWK</sequence>
<accession>A0A7D5M4A0</accession>
<reference evidence="1 2" key="1">
    <citation type="submission" date="2018-02" db="EMBL/GenBank/DDBJ databases">
        <title>Complete genome of Nitrosopumilus ureaphilus PS0.</title>
        <authorList>
            <person name="Qin W."/>
            <person name="Zheng Y."/>
            <person name="Stahl D.A."/>
        </authorList>
    </citation>
    <scope>NUCLEOTIDE SEQUENCE [LARGE SCALE GENOMIC DNA]</scope>
    <source>
        <strain evidence="1 2">PS0</strain>
    </source>
</reference>
<evidence type="ECO:0000313" key="1">
    <source>
        <dbReference type="EMBL" id="QLH06814.1"/>
    </source>
</evidence>